<dbReference type="PATRIC" id="fig|292563.3.peg.1807"/>
<dbReference type="SUPFAM" id="SSF52540">
    <property type="entry name" value="P-loop containing nucleoside triphosphate hydrolases"/>
    <property type="match status" value="1"/>
</dbReference>
<dbReference type="SUPFAM" id="SSF75138">
    <property type="entry name" value="HprK N-terminal domain-like"/>
    <property type="match status" value="1"/>
</dbReference>
<feature type="domain" description="DRTGG" evidence="1">
    <location>
        <begin position="214"/>
        <end position="319"/>
    </location>
</feature>
<dbReference type="Gene3D" id="3.40.1390.20">
    <property type="entry name" value="HprK N-terminal domain-like"/>
    <property type="match status" value="1"/>
</dbReference>
<proteinExistence type="predicted"/>
<dbReference type="AlphaFoldDB" id="K9YNN5"/>
<evidence type="ECO:0000259" key="1">
    <source>
        <dbReference type="Pfam" id="PF07085"/>
    </source>
</evidence>
<evidence type="ECO:0000313" key="3">
    <source>
        <dbReference type="Proteomes" id="UP000010483"/>
    </source>
</evidence>
<dbReference type="BioCyc" id="CSTA292563:G1353-1733-MONOMER"/>
<dbReference type="PANTHER" id="PTHR43356:SF2">
    <property type="entry name" value="PHOSPHATE ACETYLTRANSFERASE"/>
    <property type="match status" value="1"/>
</dbReference>
<dbReference type="InterPro" id="IPR028979">
    <property type="entry name" value="Ser_kin/Pase_Hpr-like_N_sf"/>
</dbReference>
<organism evidence="2 3">
    <name type="scientific">Cyanobacterium stanieri (strain ATCC 29140 / PCC 7202)</name>
    <dbReference type="NCBI Taxonomy" id="292563"/>
    <lineage>
        <taxon>Bacteria</taxon>
        <taxon>Bacillati</taxon>
        <taxon>Cyanobacteriota</taxon>
        <taxon>Cyanophyceae</taxon>
        <taxon>Oscillatoriophycideae</taxon>
        <taxon>Chroococcales</taxon>
        <taxon>Geminocystaceae</taxon>
        <taxon>Cyanobacterium</taxon>
    </lineage>
</organism>
<dbReference type="PANTHER" id="PTHR43356">
    <property type="entry name" value="PHOSPHATE ACETYLTRANSFERASE"/>
    <property type="match status" value="1"/>
</dbReference>
<gene>
    <name evidence="2" type="ordered locus">Cyast_1727</name>
</gene>
<dbReference type="STRING" id="292563.Cyast_1727"/>
<dbReference type="KEGG" id="csn:Cyast_1727"/>
<dbReference type="InterPro" id="IPR050500">
    <property type="entry name" value="Phos_Acetyltrans/Butyryltrans"/>
</dbReference>
<dbReference type="Gene3D" id="3.40.50.300">
    <property type="entry name" value="P-loop containing nucleotide triphosphate hydrolases"/>
    <property type="match status" value="1"/>
</dbReference>
<reference evidence="3" key="1">
    <citation type="journal article" date="2013" name="Proc. Natl. Acad. Sci. U.S.A.">
        <title>Improving the coverage of the cyanobacterial phylum using diversity-driven genome sequencing.</title>
        <authorList>
            <person name="Shih P.M."/>
            <person name="Wu D."/>
            <person name="Latifi A."/>
            <person name="Axen S.D."/>
            <person name="Fewer D.P."/>
            <person name="Talla E."/>
            <person name="Calteau A."/>
            <person name="Cai F."/>
            <person name="Tandeau de Marsac N."/>
            <person name="Rippka R."/>
            <person name="Herdman M."/>
            <person name="Sivonen K."/>
            <person name="Coursin T."/>
            <person name="Laurent T."/>
            <person name="Goodwin L."/>
            <person name="Nolan M."/>
            <person name="Davenport K.W."/>
            <person name="Han C.S."/>
            <person name="Rubin E.M."/>
            <person name="Eisen J.A."/>
            <person name="Woyke T."/>
            <person name="Gugger M."/>
            <person name="Kerfeld C.A."/>
        </authorList>
    </citation>
    <scope>NUCLEOTIDE SEQUENCE [LARGE SCALE GENOMIC DNA]</scope>
    <source>
        <strain evidence="3">ATCC 29140 / PCC 7202</strain>
    </source>
</reference>
<keyword evidence="3" id="KW-1185">Reference proteome</keyword>
<sequence length="355" mass="38963">MSHQGKYLLVASSQPYTGKTATILGIAHQLKQRGIKLGYAKPIGTCFNDSDTTQDEQDISFITQTLDLSPGQIQSPLVLLNKKTITDALSGNVDQQIDVVDYCNSIEADLVLVEGAGNLCQGNLFHLSSTEVAQKIDASVLLVVKYDALQIVDQILSAKQLFGDRLLGVTINSIPHNQLDTMTNVIKPFLESHGIDVLGMLPTDRLLQSVSVRELVSQLKANVLCRPDRLDLMVESLTVGAMNVNSALEYFRQRQNMAVVTGGDRTDLQLAALESSTNCLILTGHTPPQQLILARAEDLEIPILTVDFDTLTTVEIVDQAFGTVRLQETIKVECVQQLIEEHFNLDQLLQKIGLK</sequence>
<evidence type="ECO:0000313" key="2">
    <source>
        <dbReference type="EMBL" id="AFZ47683.1"/>
    </source>
</evidence>
<dbReference type="EMBL" id="CP003940">
    <property type="protein sequence ID" value="AFZ47683.1"/>
    <property type="molecule type" value="Genomic_DNA"/>
</dbReference>
<protein>
    <submittedName>
        <fullName evidence="2">DRTGG domain protein</fullName>
    </submittedName>
</protein>
<accession>K9YNN5</accession>
<dbReference type="Pfam" id="PF13500">
    <property type="entry name" value="AAA_26"/>
    <property type="match status" value="1"/>
</dbReference>
<dbReference type="HOGENOM" id="CLU_040984_0_0_3"/>
<dbReference type="InterPro" id="IPR010766">
    <property type="entry name" value="DRTGG"/>
</dbReference>
<dbReference type="Pfam" id="PF07085">
    <property type="entry name" value="DRTGG"/>
    <property type="match status" value="1"/>
</dbReference>
<name>K9YNN5_CYASC</name>
<dbReference type="Proteomes" id="UP000010483">
    <property type="component" value="Chromosome"/>
</dbReference>
<dbReference type="InterPro" id="IPR027417">
    <property type="entry name" value="P-loop_NTPase"/>
</dbReference>
<dbReference type="eggNOG" id="COG0857">
    <property type="taxonomic scope" value="Bacteria"/>
</dbReference>